<reference evidence="10" key="1">
    <citation type="submission" date="2006-08" db="EMBL/GenBank/DDBJ databases">
        <title>Complete sequence of Alkalilimnicola ehrilichei MLHE-1.</title>
        <authorList>
            <person name="Copeland A."/>
            <person name="Lucas S."/>
            <person name="Lapidus A."/>
            <person name="Barry K."/>
            <person name="Detter J.C."/>
            <person name="Glavina del Rio T."/>
            <person name="Hammon N."/>
            <person name="Israni S."/>
            <person name="Dalin E."/>
            <person name="Tice H."/>
            <person name="Pitluck S."/>
            <person name="Sims D."/>
            <person name="Brettin T."/>
            <person name="Bruce D."/>
            <person name="Han C."/>
            <person name="Tapia R."/>
            <person name="Gilna P."/>
            <person name="Schmutz J."/>
            <person name="Larimer F."/>
            <person name="Land M."/>
            <person name="Hauser L."/>
            <person name="Kyrpides N."/>
            <person name="Mikhailova N."/>
            <person name="Oremland R.S."/>
            <person name="Hoeft S.E."/>
            <person name="Switzer-Blum J."/>
            <person name="Kulp T."/>
            <person name="King G."/>
            <person name="Tabita R."/>
            <person name="Witte B."/>
            <person name="Santini J.M."/>
            <person name="Basu P."/>
            <person name="Hollibaugh J.T."/>
            <person name="Xie G."/>
            <person name="Stolz J.F."/>
            <person name="Richardson P."/>
        </authorList>
    </citation>
    <scope>NUCLEOTIDE SEQUENCE [LARGE SCALE GENOMIC DNA]</scope>
    <source>
        <strain evidence="10">ATCC BAA-1101 / DSM 17681 / MLHE-1</strain>
    </source>
</reference>
<dbReference type="InterPro" id="IPR026870">
    <property type="entry name" value="Zinc_ribbon_dom"/>
</dbReference>
<evidence type="ECO:0000256" key="3">
    <source>
        <dbReference type="ARBA" id="ARBA00022692"/>
    </source>
</evidence>
<dbReference type="AlphaFoldDB" id="Q0ACK5"/>
<feature type="transmembrane region" description="Helical" evidence="6">
    <location>
        <begin position="145"/>
        <end position="164"/>
    </location>
</feature>
<dbReference type="OrthoDB" id="9793824at2"/>
<feature type="transmembrane region" description="Helical" evidence="6">
    <location>
        <begin position="97"/>
        <end position="124"/>
    </location>
</feature>
<name>Q0ACK5_ALKEH</name>
<keyword evidence="2" id="KW-1003">Cell membrane</keyword>
<feature type="domain" description="RDD" evidence="7">
    <location>
        <begin position="49"/>
        <end position="177"/>
    </location>
</feature>
<dbReference type="PANTHER" id="PTHR36115">
    <property type="entry name" value="PROLINE-RICH ANTIGEN HOMOLOG-RELATED"/>
    <property type="match status" value="1"/>
</dbReference>
<dbReference type="Pfam" id="PF13240">
    <property type="entry name" value="Zn_Ribbon_1"/>
    <property type="match status" value="1"/>
</dbReference>
<evidence type="ECO:0000256" key="1">
    <source>
        <dbReference type="ARBA" id="ARBA00004651"/>
    </source>
</evidence>
<dbReference type="EMBL" id="CP000453">
    <property type="protein sequence ID" value="ABI55432.1"/>
    <property type="molecule type" value="Genomic_DNA"/>
</dbReference>
<feature type="domain" description="Zinc-ribbon" evidence="8">
    <location>
        <begin position="2"/>
        <end position="24"/>
    </location>
</feature>
<dbReference type="Proteomes" id="UP000001962">
    <property type="component" value="Chromosome"/>
</dbReference>
<dbReference type="GO" id="GO:0005886">
    <property type="term" value="C:plasma membrane"/>
    <property type="evidence" value="ECO:0007669"/>
    <property type="project" value="UniProtKB-SubCell"/>
</dbReference>
<keyword evidence="3 6" id="KW-0812">Transmembrane</keyword>
<feature type="transmembrane region" description="Helical" evidence="6">
    <location>
        <begin position="56"/>
        <end position="77"/>
    </location>
</feature>
<dbReference type="PANTHER" id="PTHR36115:SF4">
    <property type="entry name" value="MEMBRANE PROTEIN"/>
    <property type="match status" value="1"/>
</dbReference>
<dbReference type="HOGENOM" id="CLU_053152_3_1_6"/>
<proteinExistence type="predicted"/>
<comment type="subcellular location">
    <subcellularLocation>
        <location evidence="1">Cell membrane</location>
        <topology evidence="1">Multi-pass membrane protein</topology>
    </subcellularLocation>
</comment>
<keyword evidence="4 6" id="KW-1133">Transmembrane helix</keyword>
<dbReference type="InterPro" id="IPR010432">
    <property type="entry name" value="RDD"/>
</dbReference>
<evidence type="ECO:0000259" key="7">
    <source>
        <dbReference type="Pfam" id="PF06271"/>
    </source>
</evidence>
<keyword evidence="5 6" id="KW-0472">Membrane</keyword>
<evidence type="ECO:0000256" key="2">
    <source>
        <dbReference type="ARBA" id="ARBA00022475"/>
    </source>
</evidence>
<evidence type="ECO:0000313" key="10">
    <source>
        <dbReference type="Proteomes" id="UP000001962"/>
    </source>
</evidence>
<keyword evidence="10" id="KW-1185">Reference proteome</keyword>
<evidence type="ECO:0000256" key="5">
    <source>
        <dbReference type="ARBA" id="ARBA00023136"/>
    </source>
</evidence>
<dbReference type="eggNOG" id="COG1714">
    <property type="taxonomic scope" value="Bacteria"/>
</dbReference>
<dbReference type="Pfam" id="PF06271">
    <property type="entry name" value="RDD"/>
    <property type="match status" value="1"/>
</dbReference>
<dbReference type="RefSeq" id="WP_011627828.1">
    <property type="nucleotide sequence ID" value="NC_008340.1"/>
</dbReference>
<dbReference type="InterPro" id="IPR051791">
    <property type="entry name" value="Pra-immunoreactive"/>
</dbReference>
<dbReference type="KEGG" id="aeh:Mlg_0075"/>
<evidence type="ECO:0000313" key="9">
    <source>
        <dbReference type="EMBL" id="ABI55432.1"/>
    </source>
</evidence>
<sequence>MHCSQCGQENPREARFCVKCGAPLDPEELRMVARETGRFSDMPVATAGYGGFWRRVLAAIVDGLLLGIPLAVLQHLFMPAPTGDPEAMARAELTWSLVNILVWWLYAAGMHSSVYQATVGKMVLGMYVVDYQGGRISFARATGRYLAEILSAMLLLIGYLMVAFTRRKQGLHDFIAGTLVVRRAR</sequence>
<evidence type="ECO:0000256" key="4">
    <source>
        <dbReference type="ARBA" id="ARBA00022989"/>
    </source>
</evidence>
<organism evidence="9 10">
    <name type="scientific">Alkalilimnicola ehrlichii (strain ATCC BAA-1101 / DSM 17681 / MLHE-1)</name>
    <dbReference type="NCBI Taxonomy" id="187272"/>
    <lineage>
        <taxon>Bacteria</taxon>
        <taxon>Pseudomonadati</taxon>
        <taxon>Pseudomonadota</taxon>
        <taxon>Gammaproteobacteria</taxon>
        <taxon>Chromatiales</taxon>
        <taxon>Ectothiorhodospiraceae</taxon>
        <taxon>Alkalilimnicola</taxon>
    </lineage>
</organism>
<protein>
    <submittedName>
        <fullName evidence="9">RDD domain containing protein</fullName>
    </submittedName>
</protein>
<accession>Q0ACK5</accession>
<gene>
    <name evidence="9" type="ordered locus">Mlg_0075</name>
</gene>
<evidence type="ECO:0000259" key="8">
    <source>
        <dbReference type="Pfam" id="PF13240"/>
    </source>
</evidence>
<evidence type="ECO:0000256" key="6">
    <source>
        <dbReference type="SAM" id="Phobius"/>
    </source>
</evidence>